<evidence type="ECO:0000313" key="5">
    <source>
        <dbReference type="EMBL" id="BCK88540.1"/>
    </source>
</evidence>
<dbReference type="PRINTS" id="PR00081">
    <property type="entry name" value="GDHRDH"/>
</dbReference>
<sequence>MNRKTAVITGASSGIGQELARLFAADGYDLIVSARRVERLQQLASELRDACGTAVRIVPMDIAQPGAADALWQVIRDIAPAVDVLVNNAGVGDSGPFALERPEAIERMIQLDISALTLLTRHALPGMIERGHGRILNVASLAGFQPGGPGMSVYYASKSYVLSFSRGIRRELRGSGVSVTALCPGPTRTEFEETAGAQGTLLFYWSRPMEARTVALAGYRAMQRGCGVAVPGLLNKLLAAGARFSPAAIALEVNRFLLAVRR</sequence>
<dbReference type="InterPro" id="IPR057326">
    <property type="entry name" value="KR_dom"/>
</dbReference>
<dbReference type="InterPro" id="IPR002347">
    <property type="entry name" value="SDR_fam"/>
</dbReference>
<dbReference type="GO" id="GO:0016491">
    <property type="term" value="F:oxidoreductase activity"/>
    <property type="evidence" value="ECO:0007669"/>
    <property type="project" value="UniProtKB-KW"/>
</dbReference>
<dbReference type="PANTHER" id="PTHR44196">
    <property type="entry name" value="DEHYDROGENASE/REDUCTASE SDR FAMILY MEMBER 7B"/>
    <property type="match status" value="1"/>
</dbReference>
<accession>A0AAN2BZU1</accession>
<gene>
    <name evidence="5" type="ORF">MIZ01_2345</name>
</gene>
<evidence type="ECO:0000256" key="3">
    <source>
        <dbReference type="RuleBase" id="RU000363"/>
    </source>
</evidence>
<dbReference type="PANTHER" id="PTHR44196:SF2">
    <property type="entry name" value="SHORT-CHAIN DEHYDROGENASE-RELATED"/>
    <property type="match status" value="1"/>
</dbReference>
<evidence type="ECO:0000256" key="1">
    <source>
        <dbReference type="ARBA" id="ARBA00006484"/>
    </source>
</evidence>
<protein>
    <recommendedName>
        <fullName evidence="4">Ketoreductase domain-containing protein</fullName>
    </recommendedName>
</protein>
<evidence type="ECO:0000313" key="6">
    <source>
        <dbReference type="Proteomes" id="UP001320326"/>
    </source>
</evidence>
<dbReference type="SMART" id="SM00822">
    <property type="entry name" value="PKS_KR"/>
    <property type="match status" value="1"/>
</dbReference>
<dbReference type="AlphaFoldDB" id="A0AAN2BZU1"/>
<dbReference type="InterPro" id="IPR036291">
    <property type="entry name" value="NAD(P)-bd_dom_sf"/>
</dbReference>
<dbReference type="GO" id="GO:0016020">
    <property type="term" value="C:membrane"/>
    <property type="evidence" value="ECO:0007669"/>
    <property type="project" value="TreeGrafter"/>
</dbReference>
<dbReference type="PRINTS" id="PR00080">
    <property type="entry name" value="SDRFAMILY"/>
</dbReference>
<comment type="similarity">
    <text evidence="1 3">Belongs to the short-chain dehydrogenases/reductases (SDR) family.</text>
</comment>
<name>A0AAN2BZU1_9PROT</name>
<dbReference type="KEGG" id="seme:MIZ01_2345"/>
<keyword evidence="6" id="KW-1185">Reference proteome</keyword>
<proteinExistence type="inferred from homology"/>
<feature type="domain" description="Ketoreductase" evidence="4">
    <location>
        <begin position="4"/>
        <end position="185"/>
    </location>
</feature>
<dbReference type="PIRSF" id="PIRSF000126">
    <property type="entry name" value="11-beta-HSD1"/>
    <property type="match status" value="1"/>
</dbReference>
<keyword evidence="2" id="KW-0560">Oxidoreductase</keyword>
<reference evidence="5 6" key="1">
    <citation type="journal article" date="2022" name="Int. J. Syst. Evol. Microbiol.">
        <title>&lt;i&gt;Sideroxyarcus emersonii&lt;/i&gt; gen. nov. sp. nov., a neutrophilic, microaerobic iron- and thiosulfate-oxidizing bacterium isolated from iron-rich wetland sediment.</title>
        <authorList>
            <person name="Kato S."/>
            <person name="Itoh T."/>
            <person name="Iino T."/>
            <person name="Ohkuma M."/>
        </authorList>
    </citation>
    <scope>NUCLEOTIDE SEQUENCE [LARGE SCALE GENOMIC DNA]</scope>
    <source>
        <strain evidence="5 6">MIZ01</strain>
    </source>
</reference>
<dbReference type="RefSeq" id="WP_237247058.1">
    <property type="nucleotide sequence ID" value="NZ_AP023423.1"/>
</dbReference>
<evidence type="ECO:0000259" key="4">
    <source>
        <dbReference type="SMART" id="SM00822"/>
    </source>
</evidence>
<dbReference type="Gene3D" id="3.40.50.720">
    <property type="entry name" value="NAD(P)-binding Rossmann-like Domain"/>
    <property type="match status" value="1"/>
</dbReference>
<organism evidence="5 6">
    <name type="scientific">Sideroxyarcus emersonii</name>
    <dbReference type="NCBI Taxonomy" id="2764705"/>
    <lineage>
        <taxon>Bacteria</taxon>
        <taxon>Pseudomonadati</taxon>
        <taxon>Pseudomonadota</taxon>
        <taxon>Betaproteobacteria</taxon>
        <taxon>Nitrosomonadales</taxon>
        <taxon>Gallionellaceae</taxon>
        <taxon>Sideroxyarcus</taxon>
    </lineage>
</organism>
<evidence type="ECO:0000256" key="2">
    <source>
        <dbReference type="ARBA" id="ARBA00023002"/>
    </source>
</evidence>
<dbReference type="SUPFAM" id="SSF51735">
    <property type="entry name" value="NAD(P)-binding Rossmann-fold domains"/>
    <property type="match status" value="1"/>
</dbReference>
<dbReference type="EMBL" id="AP023423">
    <property type="protein sequence ID" value="BCK88540.1"/>
    <property type="molecule type" value="Genomic_DNA"/>
</dbReference>
<dbReference type="Proteomes" id="UP001320326">
    <property type="component" value="Chromosome"/>
</dbReference>
<dbReference type="Pfam" id="PF00106">
    <property type="entry name" value="adh_short"/>
    <property type="match status" value="1"/>
</dbReference>